<dbReference type="Gene3D" id="2.30.29.30">
    <property type="entry name" value="Pleckstrin-homology domain (PH domain)/Phosphotyrosine-binding domain (PTB)"/>
    <property type="match status" value="1"/>
</dbReference>
<evidence type="ECO:0000259" key="14">
    <source>
        <dbReference type="PROSITE" id="PS50003"/>
    </source>
</evidence>
<dbReference type="CDD" id="cd08872">
    <property type="entry name" value="START_STARD11-like"/>
    <property type="match status" value="1"/>
</dbReference>
<dbReference type="InterPro" id="IPR051213">
    <property type="entry name" value="START_lipid_transfer"/>
</dbReference>
<dbReference type="GO" id="GO:0005794">
    <property type="term" value="C:Golgi apparatus"/>
    <property type="evidence" value="ECO:0007669"/>
    <property type="project" value="UniProtKB-SubCell"/>
</dbReference>
<gene>
    <name evidence="16" type="primary">CERT1</name>
    <name evidence="16" type="ORF">TNIN_82672</name>
</gene>
<dbReference type="PROSITE" id="PS50003">
    <property type="entry name" value="PH_DOMAIN"/>
    <property type="match status" value="1"/>
</dbReference>
<keyword evidence="8" id="KW-0256">Endoplasmic reticulum</keyword>
<evidence type="ECO:0000256" key="3">
    <source>
        <dbReference type="ARBA" id="ARBA00004496"/>
    </source>
</evidence>
<organism evidence="16 17">
    <name type="scientific">Trichonephila inaurata madagascariensis</name>
    <dbReference type="NCBI Taxonomy" id="2747483"/>
    <lineage>
        <taxon>Eukaryota</taxon>
        <taxon>Metazoa</taxon>
        <taxon>Ecdysozoa</taxon>
        <taxon>Arthropoda</taxon>
        <taxon>Chelicerata</taxon>
        <taxon>Arachnida</taxon>
        <taxon>Araneae</taxon>
        <taxon>Araneomorphae</taxon>
        <taxon>Entelegynae</taxon>
        <taxon>Araneoidea</taxon>
        <taxon>Nephilidae</taxon>
        <taxon>Trichonephila</taxon>
        <taxon>Trichonephila inaurata</taxon>
    </lineage>
</organism>
<dbReference type="PANTHER" id="PTHR19308">
    <property type="entry name" value="PHOSPHATIDYLCHOLINE TRANSFER PROTEIN"/>
    <property type="match status" value="1"/>
</dbReference>
<comment type="subcellular location">
    <subcellularLocation>
        <location evidence="3">Cytoplasm</location>
    </subcellularLocation>
    <subcellularLocation>
        <location evidence="2">Endoplasmic reticulum</location>
    </subcellularLocation>
    <subcellularLocation>
        <location evidence="4">Golgi apparatus</location>
    </subcellularLocation>
</comment>
<evidence type="ECO:0000256" key="6">
    <source>
        <dbReference type="ARBA" id="ARBA00022448"/>
    </source>
</evidence>
<evidence type="ECO:0000256" key="7">
    <source>
        <dbReference type="ARBA" id="ARBA00022490"/>
    </source>
</evidence>
<evidence type="ECO:0000256" key="8">
    <source>
        <dbReference type="ARBA" id="ARBA00022824"/>
    </source>
</evidence>
<dbReference type="Proteomes" id="UP000886998">
    <property type="component" value="Unassembled WGS sequence"/>
</dbReference>
<dbReference type="Pfam" id="PF01852">
    <property type="entry name" value="START"/>
    <property type="match status" value="1"/>
</dbReference>
<name>A0A8X6X6F3_9ARAC</name>
<dbReference type="SUPFAM" id="SSF55961">
    <property type="entry name" value="Bet v1-like"/>
    <property type="match status" value="1"/>
</dbReference>
<dbReference type="InterPro" id="IPR001849">
    <property type="entry name" value="PH_domain"/>
</dbReference>
<keyword evidence="10 13" id="KW-0175">Coiled coil</keyword>
<feature type="domain" description="START" evidence="15">
    <location>
        <begin position="403"/>
        <end position="606"/>
    </location>
</feature>
<dbReference type="InterPro" id="IPR002913">
    <property type="entry name" value="START_lipid-bd_dom"/>
</dbReference>
<evidence type="ECO:0000256" key="4">
    <source>
        <dbReference type="ARBA" id="ARBA00004555"/>
    </source>
</evidence>
<dbReference type="OrthoDB" id="2344588at2759"/>
<keyword evidence="7" id="KW-0963">Cytoplasm</keyword>
<proteinExistence type="predicted"/>
<dbReference type="SMART" id="SM00234">
    <property type="entry name" value="START"/>
    <property type="match status" value="1"/>
</dbReference>
<dbReference type="GO" id="GO:0035621">
    <property type="term" value="P:ER to Golgi ceramide transport"/>
    <property type="evidence" value="ECO:0007669"/>
    <property type="project" value="TreeGrafter"/>
</dbReference>
<comment type="catalytic activity">
    <reaction evidence="1">
        <text>N-hexadecanoylsphing-4-enine(in) = N-hexadecanoylsphing-4-enine(out)</text>
        <dbReference type="Rhea" id="RHEA:45720"/>
        <dbReference type="ChEBI" id="CHEBI:72959"/>
    </reaction>
</comment>
<keyword evidence="9" id="KW-0333">Golgi apparatus</keyword>
<dbReference type="InterPro" id="IPR041952">
    <property type="entry name" value="STARD11_START"/>
</dbReference>
<dbReference type="InterPro" id="IPR023393">
    <property type="entry name" value="START-like_dom_sf"/>
</dbReference>
<dbReference type="AlphaFoldDB" id="A0A8X6X6F3"/>
<evidence type="ECO:0000313" key="16">
    <source>
        <dbReference type="EMBL" id="GFY47031.1"/>
    </source>
</evidence>
<dbReference type="Gene3D" id="3.30.530.20">
    <property type="match status" value="1"/>
</dbReference>
<dbReference type="SUPFAM" id="SSF50729">
    <property type="entry name" value="PH domain-like"/>
    <property type="match status" value="1"/>
</dbReference>
<evidence type="ECO:0000256" key="13">
    <source>
        <dbReference type="SAM" id="Coils"/>
    </source>
</evidence>
<accession>A0A8X6X6F3</accession>
<evidence type="ECO:0000313" key="17">
    <source>
        <dbReference type="Proteomes" id="UP000886998"/>
    </source>
</evidence>
<dbReference type="EMBL" id="BMAV01005726">
    <property type="protein sequence ID" value="GFY47031.1"/>
    <property type="molecule type" value="Genomic_DNA"/>
</dbReference>
<dbReference type="CDD" id="cd13283">
    <property type="entry name" value="PH_GPBP"/>
    <property type="match status" value="1"/>
</dbReference>
<evidence type="ECO:0000256" key="5">
    <source>
        <dbReference type="ARBA" id="ARBA00021440"/>
    </source>
</evidence>
<dbReference type="FunFam" id="3.30.530.20:FF:000003">
    <property type="entry name" value="Collagen type IV alpha-3-binding protein-like protein"/>
    <property type="match status" value="1"/>
</dbReference>
<sequence>MCDDHSVNLSEDEEDLENGFTQPELHGTLNKWTNYIHGWQERYIVLKDGTLAYYKSEDDTAYGCRGAISIFKAVIKPHEFDECRFDVGVHDCVWYLRADTPEERNRWVEILEAYKVDSAYGSENSLRRHGSAVSVGSTSLSNASITSFKKARGLRVKLAEMETFKDILCRQVDTLQSYFDVCAEMLKDESNKDNDVHMDDIDEDYDENVTDVAAGCEQKNESPAHRFKGHPPLVTKELLAQHGAHAVDFKGEAITFKATTSGILNTLSHCIELLSQREENWKRRLEKEVEKRKKLEDAYKQALSEAKSMRPIVLGGPDYEVSSFEHLWEGPHSMINEDEFFDAVDAALDKSEQQEEEKRLSRSYNLDDKNPISMSSASHHHLWPQIDLMTLEQLKYAKMGVGEGGWQLFAEDGEMRMYRREVEEGGIVCDPLKAVHTVKGVTGHEMCHYFFSPEFRFDWETTVENMKVVEEISSNTLIFHQIHKRVWPATQRDALFWSHMRQVPNDEDKDAHDIWIVCNNSTEHEAAPVGKCVRLIMTVSLVCQTFVDPPTENKEISRENLTCRITYCSSINPGGWAPASVLRAVYKREYPKFLKRFTQYVKDQTEKKPIMF</sequence>
<reference evidence="16" key="1">
    <citation type="submission" date="2020-08" db="EMBL/GenBank/DDBJ databases">
        <title>Multicomponent nature underlies the extraordinary mechanical properties of spider dragline silk.</title>
        <authorList>
            <person name="Kono N."/>
            <person name="Nakamura H."/>
            <person name="Mori M."/>
            <person name="Yoshida Y."/>
            <person name="Ohtoshi R."/>
            <person name="Malay A.D."/>
            <person name="Moran D.A.P."/>
            <person name="Tomita M."/>
            <person name="Numata K."/>
            <person name="Arakawa K."/>
        </authorList>
    </citation>
    <scope>NUCLEOTIDE SEQUENCE</scope>
</reference>
<feature type="coiled-coil region" evidence="13">
    <location>
        <begin position="271"/>
        <end position="305"/>
    </location>
</feature>
<protein>
    <recommendedName>
        <fullName evidence="5">Ceramide transfer protein</fullName>
    </recommendedName>
    <alternativeName>
        <fullName evidence="12">Collagen type IV alpha-3-binding protein</fullName>
    </alternativeName>
</protein>
<keyword evidence="6" id="KW-0813">Transport</keyword>
<dbReference type="InterPro" id="IPR011993">
    <property type="entry name" value="PH-like_dom_sf"/>
</dbReference>
<evidence type="ECO:0000256" key="1">
    <source>
        <dbReference type="ARBA" id="ARBA00000074"/>
    </source>
</evidence>
<dbReference type="PROSITE" id="PS50848">
    <property type="entry name" value="START"/>
    <property type="match status" value="1"/>
</dbReference>
<dbReference type="PANTHER" id="PTHR19308:SF53">
    <property type="entry name" value="CERAMIDE TRANSFER PROTEIN"/>
    <property type="match status" value="1"/>
</dbReference>
<dbReference type="GO" id="GO:0008289">
    <property type="term" value="F:lipid binding"/>
    <property type="evidence" value="ECO:0007669"/>
    <property type="project" value="InterPro"/>
</dbReference>
<evidence type="ECO:0000256" key="12">
    <source>
        <dbReference type="ARBA" id="ARBA00031527"/>
    </source>
</evidence>
<evidence type="ECO:0000259" key="15">
    <source>
        <dbReference type="PROSITE" id="PS50848"/>
    </source>
</evidence>
<dbReference type="FunFam" id="2.30.29.30:FF:000104">
    <property type="entry name" value="collagen type IV alpha-3-binding protein-like isoform X2"/>
    <property type="match status" value="1"/>
</dbReference>
<evidence type="ECO:0000256" key="9">
    <source>
        <dbReference type="ARBA" id="ARBA00023034"/>
    </source>
</evidence>
<feature type="domain" description="PH" evidence="14">
    <location>
        <begin position="22"/>
        <end position="116"/>
    </location>
</feature>
<evidence type="ECO:0000256" key="10">
    <source>
        <dbReference type="ARBA" id="ARBA00023054"/>
    </source>
</evidence>
<dbReference type="GO" id="GO:0005783">
    <property type="term" value="C:endoplasmic reticulum"/>
    <property type="evidence" value="ECO:0007669"/>
    <property type="project" value="UniProtKB-SubCell"/>
</dbReference>
<dbReference type="SMART" id="SM00233">
    <property type="entry name" value="PH"/>
    <property type="match status" value="1"/>
</dbReference>
<comment type="caution">
    <text evidence="16">The sequence shown here is derived from an EMBL/GenBank/DDBJ whole genome shotgun (WGS) entry which is preliminary data.</text>
</comment>
<evidence type="ECO:0000256" key="11">
    <source>
        <dbReference type="ARBA" id="ARBA00023055"/>
    </source>
</evidence>
<evidence type="ECO:0000256" key="2">
    <source>
        <dbReference type="ARBA" id="ARBA00004240"/>
    </source>
</evidence>
<dbReference type="Pfam" id="PF00169">
    <property type="entry name" value="PH"/>
    <property type="match status" value="1"/>
</dbReference>
<keyword evidence="11" id="KW-0445">Lipid transport</keyword>
<keyword evidence="17" id="KW-1185">Reference proteome</keyword>